<evidence type="ECO:0000256" key="4">
    <source>
        <dbReference type="ARBA" id="ARBA00022692"/>
    </source>
</evidence>
<evidence type="ECO:0000256" key="3">
    <source>
        <dbReference type="ARBA" id="ARBA00022452"/>
    </source>
</evidence>
<evidence type="ECO:0000256" key="11">
    <source>
        <dbReference type="RuleBase" id="RU003357"/>
    </source>
</evidence>
<dbReference type="SUPFAM" id="SSF56935">
    <property type="entry name" value="Porins"/>
    <property type="match status" value="1"/>
</dbReference>
<keyword evidence="4 10" id="KW-0812">Transmembrane</keyword>
<feature type="domain" description="TonB-dependent receptor-like beta-barrel" evidence="12">
    <location>
        <begin position="273"/>
        <end position="624"/>
    </location>
</feature>
<dbReference type="GO" id="GO:0044718">
    <property type="term" value="P:siderophore transmembrane transport"/>
    <property type="evidence" value="ECO:0007669"/>
    <property type="project" value="TreeGrafter"/>
</dbReference>
<evidence type="ECO:0000256" key="9">
    <source>
        <dbReference type="ARBA" id="ARBA00023237"/>
    </source>
</evidence>
<keyword evidence="8 14" id="KW-0675">Receptor</keyword>
<dbReference type="GO" id="GO:0009279">
    <property type="term" value="C:cell outer membrane"/>
    <property type="evidence" value="ECO:0007669"/>
    <property type="project" value="UniProtKB-SubCell"/>
</dbReference>
<evidence type="ECO:0000256" key="6">
    <source>
        <dbReference type="ARBA" id="ARBA00023077"/>
    </source>
</evidence>
<evidence type="ECO:0000313" key="15">
    <source>
        <dbReference type="Proteomes" id="UP000008957"/>
    </source>
</evidence>
<dbReference type="RefSeq" id="WP_015556526.1">
    <property type="nucleotide sequence ID" value="NC_021038.1"/>
</dbReference>
<dbReference type="InterPro" id="IPR036942">
    <property type="entry name" value="Beta-barrel_TonB_sf"/>
</dbReference>
<evidence type="ECO:0000259" key="12">
    <source>
        <dbReference type="Pfam" id="PF00593"/>
    </source>
</evidence>
<evidence type="ECO:0000313" key="14">
    <source>
        <dbReference type="EMBL" id="CBL28379.1"/>
    </source>
</evidence>
<dbReference type="Proteomes" id="UP000008957">
    <property type="component" value="Chromosome"/>
</dbReference>
<evidence type="ECO:0000256" key="10">
    <source>
        <dbReference type="PROSITE-ProRule" id="PRU01360"/>
    </source>
</evidence>
<gene>
    <name evidence="14" type="ORF">SY1_12250</name>
</gene>
<sequence>MKVGPPSPAFVLLLFALTPVFVLGAVGPALGTTELPEERVVAPPVEDEDKLLLSPGSVTVVRPQEMKGEQKNLPELLKQVPGLHVVETKGRGAYTVASIRGSSAAQVAVYVDGVLMNLGSEAAVDLSTIPVENVERIEVYRGYIPSRFGGASMGGVINIVTKKPEKSGGTLSLGAGSWGRARAGLAWDAPLGGGSLFLGLNHDRTDGDFRYPNDNNTPYTPTDDYEADRENNRYANTDVLLKWNDDHWRVEGGWKRNDRALPYPAPGADKPESPRGADFRVDQWNVVLARRQTWGDLEWGFRAEYLGQSKRYDDPADTIGGWGEQHNRYDTDRLSFALDGALPVGDHHLLEFLWNYYDETLNTDGDVVKKMRGFREHNRYSWNAQVQDTIGLGRGDDLWLTPVVRWNAADGRTEFSWGAALDWRMSREWTLKLTGGTYNRAPNLYELYGDGAFVIPNPSLRWESGTQWDVGLAWKGQLWGGEATAELTAFGRHSDDLIDYLMTNPRFAQYVNIGKARVIGTELEVSAEWAKWALYLAATWMDPKNETPGYMDGDPLANRPEWEGLLRATRKWERSSAFAELRYVGRNYYDMQGEVGWTDLLTAGLGVRWQPKENLKLVLGVDDLFDKGPDLKLFAVGTGPERMLWYPLQGRTFYVSLIWTF</sequence>
<dbReference type="PANTHER" id="PTHR30069:SF29">
    <property type="entry name" value="HEMOGLOBIN AND HEMOGLOBIN-HAPTOGLOBIN-BINDING PROTEIN 1-RELATED"/>
    <property type="match status" value="1"/>
</dbReference>
<evidence type="ECO:0000256" key="1">
    <source>
        <dbReference type="ARBA" id="ARBA00004571"/>
    </source>
</evidence>
<evidence type="ECO:0000256" key="7">
    <source>
        <dbReference type="ARBA" id="ARBA00023136"/>
    </source>
</evidence>
<dbReference type="Pfam" id="PF00593">
    <property type="entry name" value="TonB_dep_Rec_b-barrel"/>
    <property type="match status" value="1"/>
</dbReference>
<reference evidence="15" key="1">
    <citation type="submission" date="2010-03" db="EMBL/GenBank/DDBJ databases">
        <title>The genome sequence of Synergistetes sp. SGP1.</title>
        <authorList>
            <consortium name="metaHIT consortium -- http://www.metahit.eu/"/>
            <person name="Pajon A."/>
            <person name="Turner K."/>
            <person name="Parkhill J."/>
            <person name="Wade W."/>
            <person name="Vartoukian S."/>
        </authorList>
    </citation>
    <scope>NUCLEOTIDE SEQUENCE [LARGE SCALE GENOMIC DNA]</scope>
    <source>
        <strain evidence="15">SGP1</strain>
    </source>
</reference>
<organism evidence="14 15">
    <name type="scientific">Fretibacterium fastidiosum</name>
    <dbReference type="NCBI Taxonomy" id="651822"/>
    <lineage>
        <taxon>Bacteria</taxon>
        <taxon>Thermotogati</taxon>
        <taxon>Synergistota</taxon>
        <taxon>Synergistia</taxon>
        <taxon>Synergistales</taxon>
        <taxon>Aminobacteriaceae</taxon>
        <taxon>Fretibacterium</taxon>
    </lineage>
</organism>
<dbReference type="InterPro" id="IPR037066">
    <property type="entry name" value="Plug_dom_sf"/>
</dbReference>
<dbReference type="CDD" id="cd01347">
    <property type="entry name" value="ligand_gated_channel"/>
    <property type="match status" value="1"/>
</dbReference>
<protein>
    <submittedName>
        <fullName evidence="14">Outer membrane receptor for ferrienterochelin and colicins</fullName>
    </submittedName>
</protein>
<keyword evidence="5" id="KW-0732">Signal</keyword>
<dbReference type="GO" id="GO:0015344">
    <property type="term" value="F:siderophore uptake transmembrane transporter activity"/>
    <property type="evidence" value="ECO:0007669"/>
    <property type="project" value="TreeGrafter"/>
</dbReference>
<dbReference type="KEGG" id="sbr:SY1_12250"/>
<keyword evidence="9 10" id="KW-0998">Cell outer membrane</keyword>
<dbReference type="PROSITE" id="PS52016">
    <property type="entry name" value="TONB_DEPENDENT_REC_3"/>
    <property type="match status" value="1"/>
</dbReference>
<accession>A0AB94IXB7</accession>
<dbReference type="Gene3D" id="2.40.170.20">
    <property type="entry name" value="TonB-dependent receptor, beta-barrel domain"/>
    <property type="match status" value="1"/>
</dbReference>
<dbReference type="PANTHER" id="PTHR30069">
    <property type="entry name" value="TONB-DEPENDENT OUTER MEMBRANE RECEPTOR"/>
    <property type="match status" value="1"/>
</dbReference>
<dbReference type="InterPro" id="IPR012910">
    <property type="entry name" value="Plug_dom"/>
</dbReference>
<dbReference type="EMBL" id="FP929056">
    <property type="protein sequence ID" value="CBL28379.1"/>
    <property type="molecule type" value="Genomic_DNA"/>
</dbReference>
<keyword evidence="3 10" id="KW-1134">Transmembrane beta strand</keyword>
<keyword evidence="6 11" id="KW-0798">TonB box</keyword>
<evidence type="ECO:0000256" key="8">
    <source>
        <dbReference type="ARBA" id="ARBA00023170"/>
    </source>
</evidence>
<dbReference type="InterPro" id="IPR000531">
    <property type="entry name" value="Beta-barrel_TonB"/>
</dbReference>
<keyword evidence="15" id="KW-1185">Reference proteome</keyword>
<evidence type="ECO:0000256" key="5">
    <source>
        <dbReference type="ARBA" id="ARBA00022729"/>
    </source>
</evidence>
<dbReference type="InterPro" id="IPR039426">
    <property type="entry name" value="TonB-dep_rcpt-like"/>
</dbReference>
<name>A0AB94IXB7_9BACT</name>
<dbReference type="AlphaFoldDB" id="A0AB94IXB7"/>
<keyword evidence="2 10" id="KW-0813">Transport</keyword>
<reference evidence="14 15" key="2">
    <citation type="submission" date="2010-03" db="EMBL/GenBank/DDBJ databases">
        <authorList>
            <person name="Pajon A."/>
        </authorList>
    </citation>
    <scope>NUCLEOTIDE SEQUENCE [LARGE SCALE GENOMIC DNA]</scope>
    <source>
        <strain evidence="14 15">SGP1</strain>
    </source>
</reference>
<dbReference type="Gene3D" id="2.170.130.10">
    <property type="entry name" value="TonB-dependent receptor, plug domain"/>
    <property type="match status" value="1"/>
</dbReference>
<feature type="domain" description="TonB-dependent receptor plug" evidence="13">
    <location>
        <begin position="54"/>
        <end position="156"/>
    </location>
</feature>
<comment type="similarity">
    <text evidence="10 11">Belongs to the TonB-dependent receptor family.</text>
</comment>
<evidence type="ECO:0000256" key="2">
    <source>
        <dbReference type="ARBA" id="ARBA00022448"/>
    </source>
</evidence>
<proteinExistence type="inferred from homology"/>
<comment type="subcellular location">
    <subcellularLocation>
        <location evidence="1 10">Cell outer membrane</location>
        <topology evidence="1 10">Multi-pass membrane protein</topology>
    </subcellularLocation>
</comment>
<evidence type="ECO:0000259" key="13">
    <source>
        <dbReference type="Pfam" id="PF07715"/>
    </source>
</evidence>
<dbReference type="Pfam" id="PF07715">
    <property type="entry name" value="Plug"/>
    <property type="match status" value="1"/>
</dbReference>
<keyword evidence="7 10" id="KW-0472">Membrane</keyword>